<reference evidence="1 2" key="1">
    <citation type="journal article" date="2022" name="Hortic Res">
        <title>A haplotype resolved chromosomal level avocado genome allows analysis of novel avocado genes.</title>
        <authorList>
            <person name="Nath O."/>
            <person name="Fletcher S.J."/>
            <person name="Hayward A."/>
            <person name="Shaw L.M."/>
            <person name="Masouleh A.K."/>
            <person name="Furtado A."/>
            <person name="Henry R.J."/>
            <person name="Mitter N."/>
        </authorList>
    </citation>
    <scope>NUCLEOTIDE SEQUENCE [LARGE SCALE GENOMIC DNA]</scope>
    <source>
        <strain evidence="2">cv. Hass</strain>
    </source>
</reference>
<gene>
    <name evidence="1" type="ORF">MRB53_012771</name>
</gene>
<accession>A0ACC2LZM5</accession>
<name>A0ACC2LZM5_PERAE</name>
<comment type="caution">
    <text evidence="1">The sequence shown here is derived from an EMBL/GenBank/DDBJ whole genome shotgun (WGS) entry which is preliminary data.</text>
</comment>
<keyword evidence="2" id="KW-1185">Reference proteome</keyword>
<protein>
    <submittedName>
        <fullName evidence="1">Uncharacterized protein</fullName>
    </submittedName>
</protein>
<proteinExistence type="predicted"/>
<evidence type="ECO:0000313" key="2">
    <source>
        <dbReference type="Proteomes" id="UP001234297"/>
    </source>
</evidence>
<dbReference type="Proteomes" id="UP001234297">
    <property type="component" value="Chromosome 3"/>
</dbReference>
<dbReference type="EMBL" id="CM056811">
    <property type="protein sequence ID" value="KAJ8638504.1"/>
    <property type="molecule type" value="Genomic_DNA"/>
</dbReference>
<evidence type="ECO:0000313" key="1">
    <source>
        <dbReference type="EMBL" id="KAJ8638504.1"/>
    </source>
</evidence>
<sequence>MAELRGPSCVQLVRRGNRAFCLRKPQQVIEMDTLSRKLRRSSGDDDHHQGSLPTRDDSHPIDTQEQEELVRSFERKHEQQSFVWRSVFSTLLLSFTAFLVFSSFHQTLWPWELRYHAYFMDEVESLHLVSAESIAVIACMMAARGLLHLNPKISQQLMWYSCYISVLLAIFWFLHMLRMPKFHWDVIWLPLGPLSGAGISLYVDHLFADSLGEIRKLRGSMYSYKSS</sequence>
<organism evidence="1 2">
    <name type="scientific">Persea americana</name>
    <name type="common">Avocado</name>
    <dbReference type="NCBI Taxonomy" id="3435"/>
    <lineage>
        <taxon>Eukaryota</taxon>
        <taxon>Viridiplantae</taxon>
        <taxon>Streptophyta</taxon>
        <taxon>Embryophyta</taxon>
        <taxon>Tracheophyta</taxon>
        <taxon>Spermatophyta</taxon>
        <taxon>Magnoliopsida</taxon>
        <taxon>Magnoliidae</taxon>
        <taxon>Laurales</taxon>
        <taxon>Lauraceae</taxon>
        <taxon>Persea</taxon>
    </lineage>
</organism>